<organism evidence="1 2">
    <name type="scientific">Diversispora eburnea</name>
    <dbReference type="NCBI Taxonomy" id="1213867"/>
    <lineage>
        <taxon>Eukaryota</taxon>
        <taxon>Fungi</taxon>
        <taxon>Fungi incertae sedis</taxon>
        <taxon>Mucoromycota</taxon>
        <taxon>Glomeromycotina</taxon>
        <taxon>Glomeromycetes</taxon>
        <taxon>Diversisporales</taxon>
        <taxon>Diversisporaceae</taxon>
        <taxon>Diversispora</taxon>
    </lineage>
</organism>
<dbReference type="AlphaFoldDB" id="A0A9N9FXS8"/>
<dbReference type="Proteomes" id="UP000789706">
    <property type="component" value="Unassembled WGS sequence"/>
</dbReference>
<protein>
    <submittedName>
        <fullName evidence="1">3108_t:CDS:1</fullName>
    </submittedName>
</protein>
<evidence type="ECO:0000313" key="1">
    <source>
        <dbReference type="EMBL" id="CAG8564996.1"/>
    </source>
</evidence>
<comment type="caution">
    <text evidence="1">The sequence shown here is derived from an EMBL/GenBank/DDBJ whole genome shotgun (WGS) entry which is preliminary data.</text>
</comment>
<keyword evidence="2" id="KW-1185">Reference proteome</keyword>
<sequence>MQTAFEQLIKIGQKARDCTGSAQNHMMLSYPYVFTIFIGPIG</sequence>
<accession>A0A9N9FXS8</accession>
<evidence type="ECO:0000313" key="2">
    <source>
        <dbReference type="Proteomes" id="UP000789706"/>
    </source>
</evidence>
<name>A0A9N9FXS8_9GLOM</name>
<gene>
    <name evidence="1" type="ORF">DEBURN_LOCUS7780</name>
</gene>
<dbReference type="EMBL" id="CAJVPK010001008">
    <property type="protein sequence ID" value="CAG8564996.1"/>
    <property type="molecule type" value="Genomic_DNA"/>
</dbReference>
<reference evidence="1" key="1">
    <citation type="submission" date="2021-06" db="EMBL/GenBank/DDBJ databases">
        <authorList>
            <person name="Kallberg Y."/>
            <person name="Tangrot J."/>
            <person name="Rosling A."/>
        </authorList>
    </citation>
    <scope>NUCLEOTIDE SEQUENCE</scope>
    <source>
        <strain evidence="1">AZ414A</strain>
    </source>
</reference>
<proteinExistence type="predicted"/>